<organism evidence="2 3">
    <name type="scientific">Coprinellus micaceus</name>
    <name type="common">Glistening ink-cap mushroom</name>
    <name type="synonym">Coprinus micaceus</name>
    <dbReference type="NCBI Taxonomy" id="71717"/>
    <lineage>
        <taxon>Eukaryota</taxon>
        <taxon>Fungi</taxon>
        <taxon>Dikarya</taxon>
        <taxon>Basidiomycota</taxon>
        <taxon>Agaricomycotina</taxon>
        <taxon>Agaricomycetes</taxon>
        <taxon>Agaricomycetidae</taxon>
        <taxon>Agaricales</taxon>
        <taxon>Agaricineae</taxon>
        <taxon>Psathyrellaceae</taxon>
        <taxon>Coprinellus</taxon>
    </lineage>
</organism>
<evidence type="ECO:0000313" key="2">
    <source>
        <dbReference type="EMBL" id="TEB27675.1"/>
    </source>
</evidence>
<evidence type="ECO:0000256" key="1">
    <source>
        <dbReference type="SAM" id="Phobius"/>
    </source>
</evidence>
<keyword evidence="1" id="KW-0472">Membrane</keyword>
<keyword evidence="1" id="KW-1133">Transmembrane helix</keyword>
<proteinExistence type="predicted"/>
<name>A0A4Y7T0L6_COPMI</name>
<dbReference type="Proteomes" id="UP000298030">
    <property type="component" value="Unassembled WGS sequence"/>
</dbReference>
<keyword evidence="3" id="KW-1185">Reference proteome</keyword>
<gene>
    <name evidence="2" type="ORF">FA13DRAFT_1712391</name>
</gene>
<reference evidence="2 3" key="1">
    <citation type="journal article" date="2019" name="Nat. Ecol. Evol.">
        <title>Megaphylogeny resolves global patterns of mushroom evolution.</title>
        <authorList>
            <person name="Varga T."/>
            <person name="Krizsan K."/>
            <person name="Foldi C."/>
            <person name="Dima B."/>
            <person name="Sanchez-Garcia M."/>
            <person name="Sanchez-Ramirez S."/>
            <person name="Szollosi G.J."/>
            <person name="Szarkandi J.G."/>
            <person name="Papp V."/>
            <person name="Albert L."/>
            <person name="Andreopoulos W."/>
            <person name="Angelini C."/>
            <person name="Antonin V."/>
            <person name="Barry K.W."/>
            <person name="Bougher N.L."/>
            <person name="Buchanan P."/>
            <person name="Buyck B."/>
            <person name="Bense V."/>
            <person name="Catcheside P."/>
            <person name="Chovatia M."/>
            <person name="Cooper J."/>
            <person name="Damon W."/>
            <person name="Desjardin D."/>
            <person name="Finy P."/>
            <person name="Geml J."/>
            <person name="Haridas S."/>
            <person name="Hughes K."/>
            <person name="Justo A."/>
            <person name="Karasinski D."/>
            <person name="Kautmanova I."/>
            <person name="Kiss B."/>
            <person name="Kocsube S."/>
            <person name="Kotiranta H."/>
            <person name="LaButti K.M."/>
            <person name="Lechner B.E."/>
            <person name="Liimatainen K."/>
            <person name="Lipzen A."/>
            <person name="Lukacs Z."/>
            <person name="Mihaltcheva S."/>
            <person name="Morgado L.N."/>
            <person name="Niskanen T."/>
            <person name="Noordeloos M.E."/>
            <person name="Ohm R.A."/>
            <person name="Ortiz-Santana B."/>
            <person name="Ovrebo C."/>
            <person name="Racz N."/>
            <person name="Riley R."/>
            <person name="Savchenko A."/>
            <person name="Shiryaev A."/>
            <person name="Soop K."/>
            <person name="Spirin V."/>
            <person name="Szebenyi C."/>
            <person name="Tomsovsky M."/>
            <person name="Tulloss R.E."/>
            <person name="Uehling J."/>
            <person name="Grigoriev I.V."/>
            <person name="Vagvolgyi C."/>
            <person name="Papp T."/>
            <person name="Martin F.M."/>
            <person name="Miettinen O."/>
            <person name="Hibbett D.S."/>
            <person name="Nagy L.G."/>
        </authorList>
    </citation>
    <scope>NUCLEOTIDE SEQUENCE [LARGE SCALE GENOMIC DNA]</scope>
    <source>
        <strain evidence="2 3">FP101781</strain>
    </source>
</reference>
<feature type="transmembrane region" description="Helical" evidence="1">
    <location>
        <begin position="68"/>
        <end position="92"/>
    </location>
</feature>
<protein>
    <submittedName>
        <fullName evidence="2">Uncharacterized protein</fullName>
    </submittedName>
</protein>
<accession>A0A4Y7T0L6</accession>
<sequence length="268" mass="29718">MFNALQPIRDLARPPFHAPLTHLPIGTRRDRTARVLARVGACLTCLIRRRGCGWPLCAPSHPSPSGAYLAIALYGGSASLIGFCLILLAPLVTLRPQHLPRHASHQPPLCRMLGETPPHESLEERMGERRLGIGEVRLEQGRGWGGGKVQGQWRRLDSRTLPHLSEDNCVQVLNQRSWLDVDIENVFGIRMPSRRSDEEETLGWRISLAKEGTSGRSPAQAKSIYVGLGWMPSSSPTPLPCNVRLASDDHIEPCCYRLTLLDATPNRL</sequence>
<keyword evidence="1" id="KW-0812">Transmembrane</keyword>
<evidence type="ECO:0000313" key="3">
    <source>
        <dbReference type="Proteomes" id="UP000298030"/>
    </source>
</evidence>
<comment type="caution">
    <text evidence="2">The sequence shown here is derived from an EMBL/GenBank/DDBJ whole genome shotgun (WGS) entry which is preliminary data.</text>
</comment>
<dbReference type="AlphaFoldDB" id="A0A4Y7T0L6"/>
<dbReference type="EMBL" id="QPFP01000038">
    <property type="protein sequence ID" value="TEB27675.1"/>
    <property type="molecule type" value="Genomic_DNA"/>
</dbReference>